<dbReference type="Gene3D" id="3.40.50.1820">
    <property type="entry name" value="alpha/beta hydrolase"/>
    <property type="match status" value="1"/>
</dbReference>
<gene>
    <name evidence="1" type="ORF">G3A44_20680</name>
</gene>
<comment type="caution">
    <text evidence="1">The sequence shown here is derived from an EMBL/GenBank/DDBJ whole genome shotgun (WGS) entry which is preliminary data.</text>
</comment>
<keyword evidence="2" id="KW-1185">Reference proteome</keyword>
<dbReference type="InterPro" id="IPR029058">
    <property type="entry name" value="AB_hydrolase_fold"/>
</dbReference>
<dbReference type="RefSeq" id="WP_163459644.1">
    <property type="nucleotide sequence ID" value="NZ_JAAGOH010000041.1"/>
</dbReference>
<dbReference type="GO" id="GO:0016787">
    <property type="term" value="F:hydrolase activity"/>
    <property type="evidence" value="ECO:0007669"/>
    <property type="project" value="UniProtKB-KW"/>
</dbReference>
<protein>
    <submittedName>
        <fullName evidence="1">Alpha/beta hydrolase</fullName>
    </submittedName>
</protein>
<accession>A0A7C9PKL1</accession>
<dbReference type="Proteomes" id="UP000484255">
    <property type="component" value="Unassembled WGS sequence"/>
</dbReference>
<evidence type="ECO:0000313" key="2">
    <source>
        <dbReference type="Proteomes" id="UP000484255"/>
    </source>
</evidence>
<evidence type="ECO:0000313" key="1">
    <source>
        <dbReference type="EMBL" id="NDY93611.1"/>
    </source>
</evidence>
<organism evidence="1 2">
    <name type="scientific">Ideonella livida</name>
    <dbReference type="NCBI Taxonomy" id="2707176"/>
    <lineage>
        <taxon>Bacteria</taxon>
        <taxon>Pseudomonadati</taxon>
        <taxon>Pseudomonadota</taxon>
        <taxon>Betaproteobacteria</taxon>
        <taxon>Burkholderiales</taxon>
        <taxon>Sphaerotilaceae</taxon>
        <taxon>Ideonella</taxon>
    </lineage>
</organism>
<proteinExistence type="predicted"/>
<dbReference type="SUPFAM" id="SSF53474">
    <property type="entry name" value="alpha/beta-Hydrolases"/>
    <property type="match status" value="1"/>
</dbReference>
<name>A0A7C9PKL1_9BURK</name>
<reference evidence="1 2" key="1">
    <citation type="submission" date="2020-02" db="EMBL/GenBank/DDBJ databases">
        <title>Ideonella bacterium strain TBM-1.</title>
        <authorList>
            <person name="Chen W.-M."/>
        </authorList>
    </citation>
    <scope>NUCLEOTIDE SEQUENCE [LARGE SCALE GENOMIC DNA]</scope>
    <source>
        <strain evidence="1 2">TBM-1</strain>
    </source>
</reference>
<dbReference type="AlphaFoldDB" id="A0A7C9PKL1"/>
<keyword evidence="1" id="KW-0378">Hydrolase</keyword>
<dbReference type="EMBL" id="JAAGOH010000041">
    <property type="protein sequence ID" value="NDY93611.1"/>
    <property type="molecule type" value="Genomic_DNA"/>
</dbReference>
<sequence length="291" mass="30346">MPFLRSLIRRDHRGRWPWCGLAAGGVVALAGVAWAQPAVPGAVPALPVERAAIAAARPGVQLPLAVSPVPPSTPARAAVVLLPGAGGGWGRWTDTGPDGRNLLVRDRAAFWRAGLQVVLMGRASDSTDLDYPDRISPSHLADVRAVVDWVHVRWGLPVWLVGTSRGSISAAAAALSLPPGRLAGLVLSATVTRQPRHPQATVLALPLERLRLPVLLLHHQADACPVSPPQGVAEVVARLTAAEVVEPRWVQGGGPPQGGSCEAMHFHGLVGQGDAALNALALRMLALTPAP</sequence>